<dbReference type="EC" id="3.2.1.1" evidence="5 13"/>
<feature type="signal peptide" evidence="15">
    <location>
        <begin position="1"/>
        <end position="17"/>
    </location>
</feature>
<accession>A0A9Q1BKT3</accession>
<dbReference type="PANTHER" id="PTHR43447">
    <property type="entry name" value="ALPHA-AMYLASE"/>
    <property type="match status" value="1"/>
</dbReference>
<evidence type="ECO:0000256" key="10">
    <source>
        <dbReference type="ARBA" id="ARBA00023277"/>
    </source>
</evidence>
<dbReference type="InterPro" id="IPR017853">
    <property type="entry name" value="GH"/>
</dbReference>
<keyword evidence="6" id="KW-0479">Metal-binding</keyword>
<dbReference type="SUPFAM" id="SSF51445">
    <property type="entry name" value="(Trans)glycosidases"/>
    <property type="match status" value="1"/>
</dbReference>
<dbReference type="InterPro" id="IPR006046">
    <property type="entry name" value="Alpha_amylase"/>
</dbReference>
<evidence type="ECO:0000256" key="11">
    <source>
        <dbReference type="ARBA" id="ARBA00023295"/>
    </source>
</evidence>
<dbReference type="InterPro" id="IPR013780">
    <property type="entry name" value="Glyco_hydro_b"/>
</dbReference>
<keyword evidence="11 13" id="KW-0326">Glycosidase</keyword>
<dbReference type="AlphaFoldDB" id="A0A9Q1BKT3"/>
<comment type="cofactor">
    <cofactor evidence="2">
        <name>Ca(2+)</name>
        <dbReference type="ChEBI" id="CHEBI:29108"/>
    </cofactor>
</comment>
<comment type="similarity">
    <text evidence="4 12">Belongs to the glycosyl hydrolase 13 family.</text>
</comment>
<comment type="catalytic activity">
    <reaction evidence="1 13">
        <text>Endohydrolysis of (1-&gt;4)-alpha-D-glucosidic linkages in polysaccharides containing three or more (1-&gt;4)-alpha-linked D-glucose units.</text>
        <dbReference type="EC" id="3.2.1.1"/>
    </reaction>
</comment>
<evidence type="ECO:0000256" key="5">
    <source>
        <dbReference type="ARBA" id="ARBA00012595"/>
    </source>
</evidence>
<dbReference type="Pfam" id="PF02806">
    <property type="entry name" value="Alpha-amylase_C"/>
    <property type="match status" value="1"/>
</dbReference>
<proteinExistence type="inferred from homology"/>
<protein>
    <recommendedName>
        <fullName evidence="5 13">Alpha-amylase</fullName>
        <ecNumber evidence="5 13">3.2.1.1</ecNumber>
    </recommendedName>
</protein>
<evidence type="ECO:0000313" key="18">
    <source>
        <dbReference type="EMBL" id="KAJ8028480.1"/>
    </source>
</evidence>
<dbReference type="Pfam" id="PF00128">
    <property type="entry name" value="Alpha-amylase"/>
    <property type="match status" value="1"/>
</dbReference>
<name>A0A9Q1BKT3_HOLLE</name>
<comment type="cofactor">
    <cofactor evidence="3">
        <name>chloride</name>
        <dbReference type="ChEBI" id="CHEBI:17996"/>
    </cofactor>
</comment>
<dbReference type="InterPro" id="IPR031319">
    <property type="entry name" value="A-amylase_C"/>
</dbReference>
<dbReference type="SMART" id="SM00632">
    <property type="entry name" value="Aamy_C"/>
    <property type="match status" value="1"/>
</dbReference>
<evidence type="ECO:0000259" key="17">
    <source>
        <dbReference type="SMART" id="SM00642"/>
    </source>
</evidence>
<feature type="region of interest" description="Disordered" evidence="14">
    <location>
        <begin position="503"/>
        <end position="526"/>
    </location>
</feature>
<feature type="domain" description="Alpha-amylase C-terminal" evidence="16">
    <location>
        <begin position="416"/>
        <end position="503"/>
    </location>
</feature>
<dbReference type="GO" id="GO:0004556">
    <property type="term" value="F:alpha-amylase activity"/>
    <property type="evidence" value="ECO:0007669"/>
    <property type="project" value="UniProtKB-UniRule"/>
</dbReference>
<evidence type="ECO:0000256" key="9">
    <source>
        <dbReference type="ARBA" id="ARBA00023214"/>
    </source>
</evidence>
<keyword evidence="10 13" id="KW-0119">Carbohydrate metabolism</keyword>
<gene>
    <name evidence="18" type="ORF">HOLleu_30724</name>
</gene>
<dbReference type="EMBL" id="JAIZAY010000015">
    <property type="protein sequence ID" value="KAJ8028480.1"/>
    <property type="molecule type" value="Genomic_DNA"/>
</dbReference>
<dbReference type="GO" id="GO:0046872">
    <property type="term" value="F:metal ion binding"/>
    <property type="evidence" value="ECO:0007669"/>
    <property type="project" value="UniProtKB-KW"/>
</dbReference>
<dbReference type="SUPFAM" id="SSF51011">
    <property type="entry name" value="Glycosyl hydrolase domain"/>
    <property type="match status" value="1"/>
</dbReference>
<dbReference type="GO" id="GO:0005975">
    <property type="term" value="P:carbohydrate metabolic process"/>
    <property type="evidence" value="ECO:0007669"/>
    <property type="project" value="InterPro"/>
</dbReference>
<dbReference type="Gene3D" id="2.60.40.1180">
    <property type="entry name" value="Golgi alpha-mannosidase II"/>
    <property type="match status" value="1"/>
</dbReference>
<evidence type="ECO:0000256" key="7">
    <source>
        <dbReference type="ARBA" id="ARBA00022801"/>
    </source>
</evidence>
<evidence type="ECO:0000256" key="4">
    <source>
        <dbReference type="ARBA" id="ARBA00008061"/>
    </source>
</evidence>
<evidence type="ECO:0000256" key="2">
    <source>
        <dbReference type="ARBA" id="ARBA00001913"/>
    </source>
</evidence>
<sequence>MYFSVLLVTFLCGSSFAQWDPNTAYDRQVIVHLFEWKWTDIALECERFLGPYGFGGVQVSPPNEHAIVWDPFRPWWERYQPVSYLLDSRSGSDEDFREMVDRCNNVGVRIYVDAVINHMGAKALLDGGAGSGGSSYSVGSLSYPSVPYSSWDFNVPNGKCPSRNGDIQSYQSIDQVRNCNLVGLPDLDTSTEYVRGTIADYLNNLIDIGVAGFRVDACKHMWPGDLGEILGRLNNLNTNYFPSGSRPFVYQEVIDQGGEPITAEEYTPYGRVTEFKYGLRLAEGVRGSNQLKWFQNFGQDWGMLADNNAVVFVDNHDNQRGHGGGGGIINFEESRLYKIANAFMLAYPYGFTRIMSSFNFHGDTDAGPPSDGSGNTDSVVINSDNTCAGEWVCEHRWRQIRNMVGFRNTAYGESLQNWWDNGNNQIAFGRGNKAFIVINNDGYTLSETLQTGLPAGVYCDIISGDLESGSCTGSTITVDNSGYANFNIINGEDPVVAIHVNAKEGSSGNDDNGGGSSPTFPPQPLPSGYQRTVIFIKKQTISGQDLFILGGIDHAQRSGCNSYADTSNCAIPIVHNLGGSNSKFNGWKTGDNYLDWYGAEDDQGKYNYETPAGTPLVWTTNQAGYSAKVSSNGYGYTPLNTWGDHYWMVDLNMDCDKTENGWFELKAYLTNGDGWESNRSQQTCGGTIGGTKPYVSGNHFARCGYVNVFEFESNLCTINNF</sequence>
<evidence type="ECO:0000256" key="6">
    <source>
        <dbReference type="ARBA" id="ARBA00022723"/>
    </source>
</evidence>
<evidence type="ECO:0000256" key="8">
    <source>
        <dbReference type="ARBA" id="ARBA00022837"/>
    </source>
</evidence>
<keyword evidence="9" id="KW-0868">Chloride</keyword>
<dbReference type="InterPro" id="IPR006047">
    <property type="entry name" value="GH13_cat_dom"/>
</dbReference>
<evidence type="ECO:0000256" key="13">
    <source>
        <dbReference type="RuleBase" id="RU361134"/>
    </source>
</evidence>
<dbReference type="SMART" id="SM00642">
    <property type="entry name" value="Aamy"/>
    <property type="match status" value="1"/>
</dbReference>
<comment type="caution">
    <text evidence="18">The sequence shown here is derived from an EMBL/GenBank/DDBJ whole genome shotgun (WGS) entry which is preliminary data.</text>
</comment>
<organism evidence="18 19">
    <name type="scientific">Holothuria leucospilota</name>
    <name type="common">Black long sea cucumber</name>
    <name type="synonym">Mertensiothuria leucospilota</name>
    <dbReference type="NCBI Taxonomy" id="206669"/>
    <lineage>
        <taxon>Eukaryota</taxon>
        <taxon>Metazoa</taxon>
        <taxon>Echinodermata</taxon>
        <taxon>Eleutherozoa</taxon>
        <taxon>Echinozoa</taxon>
        <taxon>Holothuroidea</taxon>
        <taxon>Aspidochirotacea</taxon>
        <taxon>Aspidochirotida</taxon>
        <taxon>Holothuriidae</taxon>
        <taxon>Holothuria</taxon>
    </lineage>
</organism>
<evidence type="ECO:0000256" key="15">
    <source>
        <dbReference type="SAM" id="SignalP"/>
    </source>
</evidence>
<evidence type="ECO:0000256" key="14">
    <source>
        <dbReference type="SAM" id="MobiDB-lite"/>
    </source>
</evidence>
<reference evidence="18" key="1">
    <citation type="submission" date="2021-10" db="EMBL/GenBank/DDBJ databases">
        <title>Tropical sea cucumber genome reveals ecological adaptation and Cuvierian tubules defense mechanism.</title>
        <authorList>
            <person name="Chen T."/>
        </authorList>
    </citation>
    <scope>NUCLEOTIDE SEQUENCE</scope>
    <source>
        <strain evidence="18">Nanhai2018</strain>
        <tissue evidence="18">Muscle</tissue>
    </source>
</reference>
<evidence type="ECO:0000256" key="12">
    <source>
        <dbReference type="RuleBase" id="RU003615"/>
    </source>
</evidence>
<dbReference type="PRINTS" id="PR00110">
    <property type="entry name" value="ALPHAAMYLASE"/>
</dbReference>
<evidence type="ECO:0000256" key="1">
    <source>
        <dbReference type="ARBA" id="ARBA00000548"/>
    </source>
</evidence>
<dbReference type="OrthoDB" id="550577at2759"/>
<evidence type="ECO:0000259" key="16">
    <source>
        <dbReference type="SMART" id="SM00632"/>
    </source>
</evidence>
<feature type="domain" description="Glycosyl hydrolase family 13 catalytic" evidence="17">
    <location>
        <begin position="28"/>
        <end position="407"/>
    </location>
</feature>
<keyword evidence="7 13" id="KW-0378">Hydrolase</keyword>
<keyword evidence="15" id="KW-0732">Signal</keyword>
<keyword evidence="19" id="KW-1185">Reference proteome</keyword>
<evidence type="ECO:0000313" key="19">
    <source>
        <dbReference type="Proteomes" id="UP001152320"/>
    </source>
</evidence>
<dbReference type="Gene3D" id="3.20.20.80">
    <property type="entry name" value="Glycosidases"/>
    <property type="match status" value="1"/>
</dbReference>
<dbReference type="CDD" id="cd11317">
    <property type="entry name" value="AmyAc_bac_euk_AmyA"/>
    <property type="match status" value="1"/>
</dbReference>
<evidence type="ECO:0000256" key="3">
    <source>
        <dbReference type="ARBA" id="ARBA00001923"/>
    </source>
</evidence>
<dbReference type="Proteomes" id="UP001152320">
    <property type="component" value="Chromosome 15"/>
</dbReference>
<feature type="chain" id="PRO_5040371913" description="Alpha-amylase" evidence="15">
    <location>
        <begin position="18"/>
        <end position="721"/>
    </location>
</feature>
<dbReference type="InterPro" id="IPR006048">
    <property type="entry name" value="A-amylase/branching_C"/>
</dbReference>
<keyword evidence="8" id="KW-0106">Calcium</keyword>